<dbReference type="OMA" id="MAHRESF"/>
<proteinExistence type="predicted"/>
<dbReference type="PANTHER" id="PTHR33327:SF3">
    <property type="entry name" value="RNA-DIRECTED DNA POLYMERASE"/>
    <property type="match status" value="1"/>
</dbReference>
<feature type="region of interest" description="Disordered" evidence="1">
    <location>
        <begin position="201"/>
        <end position="231"/>
    </location>
</feature>
<dbReference type="Proteomes" id="UP000015103">
    <property type="component" value="Unassembled WGS sequence"/>
</dbReference>
<feature type="domain" description="DUF7041" evidence="2">
    <location>
        <begin position="20"/>
        <end position="102"/>
    </location>
</feature>
<dbReference type="HOGENOM" id="CLU_014031_0_1_1"/>
<dbReference type="Pfam" id="PF23055">
    <property type="entry name" value="DUF7041"/>
    <property type="match status" value="1"/>
</dbReference>
<keyword evidence="4" id="KW-1185">Reference proteome</keyword>
<dbReference type="EMBL" id="ACPB03011651">
    <property type="status" value="NOT_ANNOTATED_CDS"/>
    <property type="molecule type" value="Genomic_DNA"/>
</dbReference>
<dbReference type="InParanoid" id="T1HGU2"/>
<evidence type="ECO:0000259" key="2">
    <source>
        <dbReference type="Pfam" id="PF23055"/>
    </source>
</evidence>
<evidence type="ECO:0000313" key="3">
    <source>
        <dbReference type="EnsemblMetazoa" id="RPRC003265-PA"/>
    </source>
</evidence>
<dbReference type="InterPro" id="IPR055469">
    <property type="entry name" value="DUF7041"/>
</dbReference>
<dbReference type="PANTHER" id="PTHR33327">
    <property type="entry name" value="ENDONUCLEASE"/>
    <property type="match status" value="1"/>
</dbReference>
<evidence type="ECO:0000313" key="4">
    <source>
        <dbReference type="Proteomes" id="UP000015103"/>
    </source>
</evidence>
<dbReference type="eggNOG" id="KOG0017">
    <property type="taxonomic scope" value="Eukaryota"/>
</dbReference>
<name>T1HGU2_RHOPR</name>
<evidence type="ECO:0000256" key="1">
    <source>
        <dbReference type="SAM" id="MobiDB-lite"/>
    </source>
</evidence>
<reference evidence="3" key="1">
    <citation type="submission" date="2015-05" db="UniProtKB">
        <authorList>
            <consortium name="EnsemblMetazoa"/>
        </authorList>
    </citation>
    <scope>IDENTIFICATION</scope>
</reference>
<feature type="compositionally biased region" description="Basic residues" evidence="1">
    <location>
        <begin position="207"/>
        <end position="222"/>
    </location>
</feature>
<dbReference type="VEuPathDB" id="VectorBase:RPRC003265"/>
<protein>
    <recommendedName>
        <fullName evidence="2">DUF7041 domain-containing protein</fullName>
    </recommendedName>
</protein>
<dbReference type="AlphaFoldDB" id="T1HGU2"/>
<dbReference type="STRING" id="13249.T1HGU2"/>
<organism evidence="3 4">
    <name type="scientific">Rhodnius prolixus</name>
    <name type="common">Triatomid bug</name>
    <dbReference type="NCBI Taxonomy" id="13249"/>
    <lineage>
        <taxon>Eukaryota</taxon>
        <taxon>Metazoa</taxon>
        <taxon>Ecdysozoa</taxon>
        <taxon>Arthropoda</taxon>
        <taxon>Hexapoda</taxon>
        <taxon>Insecta</taxon>
        <taxon>Pterygota</taxon>
        <taxon>Neoptera</taxon>
        <taxon>Paraneoptera</taxon>
        <taxon>Hemiptera</taxon>
        <taxon>Heteroptera</taxon>
        <taxon>Panheteroptera</taxon>
        <taxon>Cimicomorpha</taxon>
        <taxon>Reduviidae</taxon>
        <taxon>Triatominae</taxon>
        <taxon>Rhodnius</taxon>
    </lineage>
</organism>
<sequence>VTVKSAEQAAVAAYASAPKIPPFWKPDPELWFCQVESVFQRHRITSSATKFHTIVPALDFDVLQQAGDIVKHPSTQPYEDLKARLVNAYAESENKRIQQLLEGRQLGDEKPSHLLRQMRQLAGETVANEMLKTLWMRSLPASMQAILLSTGHTELEKLAEVADRIQEVQRPTEVCAVTAKEESSSLLKEIRRLAEEVAELKLERSSRRQSRSRSRSGHRSNSRGRGPSSSDWLCFYHFRFKENARKCEQPCSWKQKSGEQPE</sequence>
<accession>T1HGU2</accession>
<dbReference type="EnsemblMetazoa" id="RPRC003265-RA">
    <property type="protein sequence ID" value="RPRC003265-PA"/>
    <property type="gene ID" value="RPRC003265"/>
</dbReference>